<proteinExistence type="predicted"/>
<name>A0AAE1Y8K8_9LAMI</name>
<dbReference type="Proteomes" id="UP001293254">
    <property type="component" value="Unassembled WGS sequence"/>
</dbReference>
<reference evidence="2" key="2">
    <citation type="journal article" date="2024" name="Plant">
        <title>Genomic evolution and insights into agronomic trait innovations of Sesamum species.</title>
        <authorList>
            <person name="Miao H."/>
            <person name="Wang L."/>
            <person name="Qu L."/>
            <person name="Liu H."/>
            <person name="Sun Y."/>
            <person name="Le M."/>
            <person name="Wang Q."/>
            <person name="Wei S."/>
            <person name="Zheng Y."/>
            <person name="Lin W."/>
            <person name="Duan Y."/>
            <person name="Cao H."/>
            <person name="Xiong S."/>
            <person name="Wang X."/>
            <person name="Wei L."/>
            <person name="Li C."/>
            <person name="Ma Q."/>
            <person name="Ju M."/>
            <person name="Zhao R."/>
            <person name="Li G."/>
            <person name="Mu C."/>
            <person name="Tian Q."/>
            <person name="Mei H."/>
            <person name="Zhang T."/>
            <person name="Gao T."/>
            <person name="Zhang H."/>
        </authorList>
    </citation>
    <scope>NUCLEOTIDE SEQUENCE</scope>
    <source>
        <strain evidence="2">3651</strain>
    </source>
</reference>
<reference evidence="2" key="1">
    <citation type="submission" date="2020-06" db="EMBL/GenBank/DDBJ databases">
        <authorList>
            <person name="Li T."/>
            <person name="Hu X."/>
            <person name="Zhang T."/>
            <person name="Song X."/>
            <person name="Zhang H."/>
            <person name="Dai N."/>
            <person name="Sheng W."/>
            <person name="Hou X."/>
            <person name="Wei L."/>
        </authorList>
    </citation>
    <scope>NUCLEOTIDE SEQUENCE</scope>
    <source>
        <strain evidence="2">3651</strain>
        <tissue evidence="2">Leaf</tissue>
    </source>
</reference>
<evidence type="ECO:0000313" key="2">
    <source>
        <dbReference type="EMBL" id="KAK4425068.1"/>
    </source>
</evidence>
<comment type="caution">
    <text evidence="2">The sequence shown here is derived from an EMBL/GenBank/DDBJ whole genome shotgun (WGS) entry which is preliminary data.</text>
</comment>
<feature type="region of interest" description="Disordered" evidence="1">
    <location>
        <begin position="74"/>
        <end position="139"/>
    </location>
</feature>
<keyword evidence="3" id="KW-1185">Reference proteome</keyword>
<accession>A0AAE1Y8K8</accession>
<feature type="compositionally biased region" description="Basic residues" evidence="1">
    <location>
        <begin position="95"/>
        <end position="107"/>
    </location>
</feature>
<dbReference type="AlphaFoldDB" id="A0AAE1Y8K8"/>
<sequence length="394" mass="43152">MNARLAEIARNLRMRGSPAAAIPPLAVVEVASPEVDPHSESSNRLPTPIEAVGGAPAEPSAILTPGALRAIEVASSGSKEAGGEIARVEGEPSKSKKRKRKDKRRSKEKSSSKSSKWSSKRAERRAAKDAAEEEENTRHFKDQVTWWKQAREDFKTSSSRVSEMDGEKLNPNWANSARSSVLRTLVSQDSFELYKTCCFDCDQVLLAQTAHTQVEEHLAHVLMQASSFGHNLALKCSMFQNDKADAEKRIRKLEHGLESAKAAEKEALEAKTTADAPVAALGTQLSATIEESKKQLDEYKQSLASARLQGARDFLKSPVFKTVVDVQSAQFLNDGFDKCIAQVVHLQGFVEGFDQSRLDSSLDGQLQPYPPEVASEPSGEDEFATLISEIVYVP</sequence>
<feature type="region of interest" description="Disordered" evidence="1">
    <location>
        <begin position="33"/>
        <end position="60"/>
    </location>
</feature>
<dbReference type="EMBL" id="JACGWO010000006">
    <property type="protein sequence ID" value="KAK4425068.1"/>
    <property type="molecule type" value="Genomic_DNA"/>
</dbReference>
<organism evidence="2 3">
    <name type="scientific">Sesamum alatum</name>
    <dbReference type="NCBI Taxonomy" id="300844"/>
    <lineage>
        <taxon>Eukaryota</taxon>
        <taxon>Viridiplantae</taxon>
        <taxon>Streptophyta</taxon>
        <taxon>Embryophyta</taxon>
        <taxon>Tracheophyta</taxon>
        <taxon>Spermatophyta</taxon>
        <taxon>Magnoliopsida</taxon>
        <taxon>eudicotyledons</taxon>
        <taxon>Gunneridae</taxon>
        <taxon>Pentapetalae</taxon>
        <taxon>asterids</taxon>
        <taxon>lamiids</taxon>
        <taxon>Lamiales</taxon>
        <taxon>Pedaliaceae</taxon>
        <taxon>Sesamum</taxon>
    </lineage>
</organism>
<protein>
    <submittedName>
        <fullName evidence="2">Uncharacterized protein</fullName>
    </submittedName>
</protein>
<evidence type="ECO:0000256" key="1">
    <source>
        <dbReference type="SAM" id="MobiDB-lite"/>
    </source>
</evidence>
<feature type="compositionally biased region" description="Basic and acidic residues" evidence="1">
    <location>
        <begin position="120"/>
        <end position="139"/>
    </location>
</feature>
<gene>
    <name evidence="2" type="ORF">Salat_1700400</name>
</gene>
<evidence type="ECO:0000313" key="3">
    <source>
        <dbReference type="Proteomes" id="UP001293254"/>
    </source>
</evidence>